<keyword evidence="3" id="KW-1185">Reference proteome</keyword>
<organism evidence="2 3">
    <name type="scientific">Collybiopsis luxurians FD-317 M1</name>
    <dbReference type="NCBI Taxonomy" id="944289"/>
    <lineage>
        <taxon>Eukaryota</taxon>
        <taxon>Fungi</taxon>
        <taxon>Dikarya</taxon>
        <taxon>Basidiomycota</taxon>
        <taxon>Agaricomycotina</taxon>
        <taxon>Agaricomycetes</taxon>
        <taxon>Agaricomycetidae</taxon>
        <taxon>Agaricales</taxon>
        <taxon>Marasmiineae</taxon>
        <taxon>Omphalotaceae</taxon>
        <taxon>Collybiopsis</taxon>
        <taxon>Collybiopsis luxurians</taxon>
    </lineage>
</organism>
<reference evidence="2 3" key="1">
    <citation type="submission" date="2014-04" db="EMBL/GenBank/DDBJ databases">
        <title>Evolutionary Origins and Diversification of the Mycorrhizal Mutualists.</title>
        <authorList>
            <consortium name="DOE Joint Genome Institute"/>
            <consortium name="Mycorrhizal Genomics Consortium"/>
            <person name="Kohler A."/>
            <person name="Kuo A."/>
            <person name="Nagy L.G."/>
            <person name="Floudas D."/>
            <person name="Copeland A."/>
            <person name="Barry K.W."/>
            <person name="Cichocki N."/>
            <person name="Veneault-Fourrey C."/>
            <person name="LaButti K."/>
            <person name="Lindquist E.A."/>
            <person name="Lipzen A."/>
            <person name="Lundell T."/>
            <person name="Morin E."/>
            <person name="Murat C."/>
            <person name="Riley R."/>
            <person name="Ohm R."/>
            <person name="Sun H."/>
            <person name="Tunlid A."/>
            <person name="Henrissat B."/>
            <person name="Grigoriev I.V."/>
            <person name="Hibbett D.S."/>
            <person name="Martin F."/>
        </authorList>
    </citation>
    <scope>NUCLEOTIDE SEQUENCE [LARGE SCALE GENOMIC DNA]</scope>
    <source>
        <strain evidence="2 3">FD-317 M1</strain>
    </source>
</reference>
<accession>A0A0D0BKG8</accession>
<evidence type="ECO:0000313" key="3">
    <source>
        <dbReference type="Proteomes" id="UP000053593"/>
    </source>
</evidence>
<gene>
    <name evidence="2" type="ORF">GYMLUDRAFT_62670</name>
</gene>
<keyword evidence="1" id="KW-0812">Transmembrane</keyword>
<dbReference type="HOGENOM" id="CLU_2121352_0_0_1"/>
<evidence type="ECO:0000256" key="1">
    <source>
        <dbReference type="SAM" id="Phobius"/>
    </source>
</evidence>
<protein>
    <submittedName>
        <fullName evidence="2">Uncharacterized protein</fullName>
    </submittedName>
</protein>
<proteinExistence type="predicted"/>
<dbReference type="EMBL" id="KN834808">
    <property type="protein sequence ID" value="KIK55226.1"/>
    <property type="molecule type" value="Genomic_DNA"/>
</dbReference>
<dbReference type="AlphaFoldDB" id="A0A0D0BKG8"/>
<dbReference type="Proteomes" id="UP000053593">
    <property type="component" value="Unassembled WGS sequence"/>
</dbReference>
<name>A0A0D0BKG8_9AGAR</name>
<feature type="transmembrane region" description="Helical" evidence="1">
    <location>
        <begin position="67"/>
        <end position="88"/>
    </location>
</feature>
<keyword evidence="1" id="KW-0472">Membrane</keyword>
<keyword evidence="1" id="KW-1133">Transmembrane helix</keyword>
<sequence length="114" mass="12380">MAIVLERRTRGLVSSYLTCISDLPASSLQISFSSSSRCHPFDIRSLRLYTPLLTPPASISEVTGCKFVFIASMGILTVGSAVVATRIYNYLVFVASKLPGMNSHLRLVRGQLGV</sequence>
<evidence type="ECO:0000313" key="2">
    <source>
        <dbReference type="EMBL" id="KIK55226.1"/>
    </source>
</evidence>